<dbReference type="Pfam" id="PF00149">
    <property type="entry name" value="Metallophos"/>
    <property type="match status" value="1"/>
</dbReference>
<dbReference type="STRING" id="56484.A0A1Y2FDB5"/>
<evidence type="ECO:0000256" key="1">
    <source>
        <dbReference type="ARBA" id="ARBA00022729"/>
    </source>
</evidence>
<reference evidence="4 5" key="1">
    <citation type="submission" date="2016-07" db="EMBL/GenBank/DDBJ databases">
        <title>Pervasive Adenine N6-methylation of Active Genes in Fungi.</title>
        <authorList>
            <consortium name="DOE Joint Genome Institute"/>
            <person name="Mondo S.J."/>
            <person name="Dannebaum R.O."/>
            <person name="Kuo R.C."/>
            <person name="Labutti K."/>
            <person name="Haridas S."/>
            <person name="Kuo A."/>
            <person name="Salamov A."/>
            <person name="Ahrendt S.R."/>
            <person name="Lipzen A."/>
            <person name="Sullivan W."/>
            <person name="Andreopoulos W.B."/>
            <person name="Clum A."/>
            <person name="Lindquist E."/>
            <person name="Daum C."/>
            <person name="Ramamoorthy G.K."/>
            <person name="Gryganskyi A."/>
            <person name="Culley D."/>
            <person name="Magnuson J.K."/>
            <person name="James T.Y."/>
            <person name="O'Malley M.A."/>
            <person name="Stajich J.E."/>
            <person name="Spatafora J.W."/>
            <person name="Visel A."/>
            <person name="Grigoriev I.V."/>
        </authorList>
    </citation>
    <scope>NUCLEOTIDE SEQUENCE [LARGE SCALE GENOMIC DNA]</scope>
    <source>
        <strain evidence="4 5">12-1054</strain>
    </source>
</reference>
<dbReference type="Proteomes" id="UP000193685">
    <property type="component" value="Unassembled WGS sequence"/>
</dbReference>
<proteinExistence type="predicted"/>
<feature type="signal peptide" evidence="2">
    <location>
        <begin position="1"/>
        <end position="28"/>
    </location>
</feature>
<evidence type="ECO:0000256" key="2">
    <source>
        <dbReference type="SAM" id="SignalP"/>
    </source>
</evidence>
<evidence type="ECO:0000313" key="5">
    <source>
        <dbReference type="Proteomes" id="UP000193685"/>
    </source>
</evidence>
<comment type="caution">
    <text evidence="4">The sequence shown here is derived from an EMBL/GenBank/DDBJ whole genome shotgun (WGS) entry which is preliminary data.</text>
</comment>
<dbReference type="GeneID" id="63785951"/>
<dbReference type="InterPro" id="IPR039331">
    <property type="entry name" value="PAPs-like"/>
</dbReference>
<dbReference type="OrthoDB" id="45007at2759"/>
<dbReference type="RefSeq" id="XP_040725047.1">
    <property type="nucleotide sequence ID" value="XM_040869352.1"/>
</dbReference>
<dbReference type="Gene3D" id="3.60.21.10">
    <property type="match status" value="1"/>
</dbReference>
<name>A0A1Y2FDB5_PROLT</name>
<dbReference type="PANTHER" id="PTHR22953:SF153">
    <property type="entry name" value="PURPLE ACID PHOSPHATASE"/>
    <property type="match status" value="1"/>
</dbReference>
<gene>
    <name evidence="4" type="ORF">BCR37DRAFT_379812</name>
</gene>
<keyword evidence="5" id="KW-1185">Reference proteome</keyword>
<accession>A0A1Y2FDB5</accession>
<dbReference type="InterPro" id="IPR004843">
    <property type="entry name" value="Calcineurin-like_PHP"/>
</dbReference>
<dbReference type="SUPFAM" id="SSF56300">
    <property type="entry name" value="Metallo-dependent phosphatases"/>
    <property type="match status" value="1"/>
</dbReference>
<evidence type="ECO:0000313" key="4">
    <source>
        <dbReference type="EMBL" id="ORY81913.1"/>
    </source>
</evidence>
<dbReference type="PANTHER" id="PTHR22953">
    <property type="entry name" value="ACID PHOSPHATASE RELATED"/>
    <property type="match status" value="1"/>
</dbReference>
<dbReference type="InterPro" id="IPR029052">
    <property type="entry name" value="Metallo-depent_PP-like"/>
</dbReference>
<keyword evidence="1 2" id="KW-0732">Signal</keyword>
<evidence type="ECO:0000259" key="3">
    <source>
        <dbReference type="Pfam" id="PF00149"/>
    </source>
</evidence>
<feature type="domain" description="Calcineurin-like phosphoesterase" evidence="3">
    <location>
        <begin position="151"/>
        <end position="325"/>
    </location>
</feature>
<dbReference type="EMBL" id="MCFI01000010">
    <property type="protein sequence ID" value="ORY81913.1"/>
    <property type="molecule type" value="Genomic_DNA"/>
</dbReference>
<dbReference type="GO" id="GO:0003993">
    <property type="term" value="F:acid phosphatase activity"/>
    <property type="evidence" value="ECO:0007669"/>
    <property type="project" value="InterPro"/>
</dbReference>
<feature type="chain" id="PRO_5012417916" evidence="2">
    <location>
        <begin position="29"/>
        <end position="395"/>
    </location>
</feature>
<sequence>MRMPRRRQAAVLLSVLALLLLLRSYAPAIRAGLAVQAFHLRYKHHHALYAIGYASLLSKEPLVQVIGQDAYEVVFELRHDRRPSPVALLLGDDAVVMPARLDASRDHDTFVYRALVTRTHAAAFHYRVKVGDWLSKTYTCASFGGETKTWRLGVVGDNQFAASLFVRLLRRLRRHSIDGMIHVGDAVQTAASARAWSTDFFMPVAYARLTSLAWLMARGNHDAPSPYSSVATAKLILPGNVCLLLLDSNTDQENWLQEALSTKPCMSAAKRIVVVHIPAFVEFWEPEAWTTGGESRWGHIVKERYVALFEKYEVDLVLSGHQHNYQRGKVKGVTYITTGGGGGTLDYERVVPEQASVMSVTELEHHYGTLELLPEGVLSYTMRGMDGKIHDRVFL</sequence>
<protein>
    <submittedName>
        <fullName evidence="4">Metallo-dependent phosphatase-like protein</fullName>
    </submittedName>
</protein>
<dbReference type="AlphaFoldDB" id="A0A1Y2FDB5"/>
<organism evidence="4 5">
    <name type="scientific">Protomyces lactucae-debilis</name>
    <dbReference type="NCBI Taxonomy" id="2754530"/>
    <lineage>
        <taxon>Eukaryota</taxon>
        <taxon>Fungi</taxon>
        <taxon>Dikarya</taxon>
        <taxon>Ascomycota</taxon>
        <taxon>Taphrinomycotina</taxon>
        <taxon>Taphrinomycetes</taxon>
        <taxon>Taphrinales</taxon>
        <taxon>Protomycetaceae</taxon>
        <taxon>Protomyces</taxon>
    </lineage>
</organism>